<dbReference type="InterPro" id="IPR051190">
    <property type="entry name" value="Baculoviral_IAP"/>
</dbReference>
<dbReference type="PROSITE" id="PS50143">
    <property type="entry name" value="BIR_REPEAT_2"/>
    <property type="match status" value="1"/>
</dbReference>
<dbReference type="SMART" id="SM00238">
    <property type="entry name" value="BIR"/>
    <property type="match status" value="1"/>
</dbReference>
<protein>
    <submittedName>
        <fullName evidence="3">Uncharacterized protein</fullName>
    </submittedName>
</protein>
<dbReference type="AlphaFoldDB" id="A0ABD6EW52"/>
<gene>
    <name evidence="3" type="ORF">AB6A40_010882</name>
</gene>
<evidence type="ECO:0000256" key="2">
    <source>
        <dbReference type="ARBA" id="ARBA00022833"/>
    </source>
</evidence>
<dbReference type="InterPro" id="IPR001370">
    <property type="entry name" value="BIR_rpt"/>
</dbReference>
<keyword evidence="1" id="KW-0479">Metal-binding</keyword>
<dbReference type="SUPFAM" id="SSF57924">
    <property type="entry name" value="Inhibitor of apoptosis (IAP) repeat"/>
    <property type="match status" value="1"/>
</dbReference>
<dbReference type="Proteomes" id="UP001608902">
    <property type="component" value="Unassembled WGS sequence"/>
</dbReference>
<accession>A0ABD6EW52</accession>
<dbReference type="PANTHER" id="PTHR46771">
    <property type="entry name" value="DETERIN"/>
    <property type="match status" value="1"/>
</dbReference>
<dbReference type="Gene3D" id="1.10.1170.10">
    <property type="entry name" value="Inhibitor Of Apoptosis Protein (2mihbC-IAP-1), Chain A"/>
    <property type="match status" value="1"/>
</dbReference>
<dbReference type="Pfam" id="PF00653">
    <property type="entry name" value="BIR"/>
    <property type="match status" value="1"/>
</dbReference>
<dbReference type="PANTHER" id="PTHR46771:SF5">
    <property type="entry name" value="DETERIN"/>
    <property type="match status" value="1"/>
</dbReference>
<evidence type="ECO:0000256" key="1">
    <source>
        <dbReference type="ARBA" id="ARBA00022723"/>
    </source>
</evidence>
<name>A0ABD6EW52_9BILA</name>
<comment type="caution">
    <text evidence="3">The sequence shown here is derived from an EMBL/GenBank/DDBJ whole genome shotgun (WGS) entry which is preliminary data.</text>
</comment>
<reference evidence="3 4" key="1">
    <citation type="submission" date="2024-08" db="EMBL/GenBank/DDBJ databases">
        <title>Gnathostoma spinigerum genome.</title>
        <authorList>
            <person name="Gonzalez-Bertolin B."/>
            <person name="Monzon S."/>
            <person name="Zaballos A."/>
            <person name="Jimenez P."/>
            <person name="Dekumyoy P."/>
            <person name="Varona S."/>
            <person name="Cuesta I."/>
            <person name="Sumanam S."/>
            <person name="Adisakwattana P."/>
            <person name="Gasser R.B."/>
            <person name="Hernandez-Gonzalez A."/>
            <person name="Young N.D."/>
            <person name="Perteguer M.J."/>
        </authorList>
    </citation>
    <scope>NUCLEOTIDE SEQUENCE [LARGE SCALE GENOMIC DNA]</scope>
    <source>
        <strain evidence="3">AL3</strain>
        <tissue evidence="3">Liver</tissue>
    </source>
</reference>
<evidence type="ECO:0000313" key="4">
    <source>
        <dbReference type="Proteomes" id="UP001608902"/>
    </source>
</evidence>
<evidence type="ECO:0000313" key="3">
    <source>
        <dbReference type="EMBL" id="MFH4984173.1"/>
    </source>
</evidence>
<keyword evidence="2" id="KW-0862">Zinc</keyword>
<dbReference type="GO" id="GO:0046872">
    <property type="term" value="F:metal ion binding"/>
    <property type="evidence" value="ECO:0007669"/>
    <property type="project" value="UniProtKB-KW"/>
</dbReference>
<dbReference type="EMBL" id="JBGFUD010015663">
    <property type="protein sequence ID" value="MFH4984173.1"/>
    <property type="molecule type" value="Genomic_DNA"/>
</dbReference>
<keyword evidence="4" id="KW-1185">Reference proteome</keyword>
<proteinExistence type="predicted"/>
<sequence>MEDLFTDSYAEWNRLLFYEGRLATFDKSWPHKEENLSPANLAKAGFFFCPDRLDRDNVKCPFCFKCLCNWEPGDDPL</sequence>
<organism evidence="3 4">
    <name type="scientific">Gnathostoma spinigerum</name>
    <dbReference type="NCBI Taxonomy" id="75299"/>
    <lineage>
        <taxon>Eukaryota</taxon>
        <taxon>Metazoa</taxon>
        <taxon>Ecdysozoa</taxon>
        <taxon>Nematoda</taxon>
        <taxon>Chromadorea</taxon>
        <taxon>Rhabditida</taxon>
        <taxon>Spirurina</taxon>
        <taxon>Gnathostomatomorpha</taxon>
        <taxon>Gnathostomatoidea</taxon>
        <taxon>Gnathostomatidae</taxon>
        <taxon>Gnathostoma</taxon>
    </lineage>
</organism>